<evidence type="ECO:0000313" key="1">
    <source>
        <dbReference type="EMBL" id="WCE45270.1"/>
    </source>
</evidence>
<dbReference type="EMBL" id="CP116394">
    <property type="protein sequence ID" value="WCE45270.1"/>
    <property type="molecule type" value="Genomic_DNA"/>
</dbReference>
<reference evidence="1" key="1">
    <citation type="submission" date="2023-01" db="EMBL/GenBank/DDBJ databases">
        <title>Comparative Genomic Analysis of the Clinically-Derived Winkia Strain NY0527 Provides Evidence into the Taxonomic Reassignment of Winkia neuii and Characterizes Their Virulence Traits.</title>
        <authorList>
            <person name="Cai X."/>
            <person name="Peng Y."/>
            <person name="Li M."/>
            <person name="Qiu Y."/>
            <person name="Wang Y."/>
            <person name="Xu L."/>
            <person name="Hou Q."/>
        </authorList>
    </citation>
    <scope>NUCLEOTIDE SEQUENCE</scope>
    <source>
        <strain evidence="1">NY0527</strain>
    </source>
</reference>
<sequence length="186" mass="20063">MSTDFEDGLNVSLRELPTQVGSTIGIDLSVSVPEDLGTEVLKVPQEPNLELAVRLTALEDGILAHVEGDTRVTGECSRCLDPVTLDVSIDADQMFFYEDHLKKLVAEGDEEAASMPTVGADEVALDEVVRDAIIADLPFAPLCKPECPGLCPECGIRLADNPGHEHQNVDPRWASLAALKDKLESE</sequence>
<dbReference type="Proteomes" id="UP001211044">
    <property type="component" value="Chromosome"/>
</dbReference>
<dbReference type="InterPro" id="IPR003772">
    <property type="entry name" value="YceD"/>
</dbReference>
<protein>
    <submittedName>
        <fullName evidence="1">YceD family protein</fullName>
    </submittedName>
</protein>
<dbReference type="PANTHER" id="PTHR34374">
    <property type="entry name" value="LARGE RIBOSOMAL RNA SUBUNIT ACCUMULATION PROTEIN YCED HOMOLOG 1, CHLOROPLASTIC"/>
    <property type="match status" value="1"/>
</dbReference>
<dbReference type="RefSeq" id="WP_004804957.1">
    <property type="nucleotide sequence ID" value="NZ_CP116394.1"/>
</dbReference>
<organism evidence="1 2">
    <name type="scientific">Winkia neuii subsp. anitrata</name>
    <dbReference type="NCBI Taxonomy" id="29318"/>
    <lineage>
        <taxon>Bacteria</taxon>
        <taxon>Bacillati</taxon>
        <taxon>Actinomycetota</taxon>
        <taxon>Actinomycetes</taxon>
        <taxon>Actinomycetales</taxon>
        <taxon>Actinomycetaceae</taxon>
        <taxon>Winkia</taxon>
    </lineage>
</organism>
<evidence type="ECO:0000313" key="2">
    <source>
        <dbReference type="Proteomes" id="UP001211044"/>
    </source>
</evidence>
<dbReference type="Pfam" id="PF02620">
    <property type="entry name" value="YceD"/>
    <property type="match status" value="1"/>
</dbReference>
<name>A0AB38XLP4_9ACTO</name>
<proteinExistence type="predicted"/>
<dbReference type="PANTHER" id="PTHR34374:SF1">
    <property type="entry name" value="LARGE RIBOSOMAL RNA SUBUNIT ACCUMULATION PROTEIN YCED HOMOLOG 1, CHLOROPLASTIC"/>
    <property type="match status" value="1"/>
</dbReference>
<accession>A0AB38XLP4</accession>
<gene>
    <name evidence="1" type="ORF">PIG85_06260</name>
</gene>
<dbReference type="AlphaFoldDB" id="A0AB38XLP4"/>
<dbReference type="KEGG" id="wne:PIG85_06260"/>